<dbReference type="InterPro" id="IPR029055">
    <property type="entry name" value="Ntn_hydrolases_N"/>
</dbReference>
<evidence type="ECO:0000256" key="2">
    <source>
        <dbReference type="ARBA" id="ARBA00022679"/>
    </source>
</evidence>
<dbReference type="Gene3D" id="1.10.246.230">
    <property type="match status" value="1"/>
</dbReference>
<organism evidence="5 6">
    <name type="scientific">Romboutsia ilealis</name>
    <dbReference type="NCBI Taxonomy" id="1115758"/>
    <lineage>
        <taxon>Bacteria</taxon>
        <taxon>Bacillati</taxon>
        <taxon>Bacillota</taxon>
        <taxon>Clostridia</taxon>
        <taxon>Peptostreptococcales</taxon>
        <taxon>Peptostreptococcaceae</taxon>
        <taxon>Romboutsia</taxon>
    </lineage>
</organism>
<evidence type="ECO:0000313" key="6">
    <source>
        <dbReference type="Proteomes" id="UP000245622"/>
    </source>
</evidence>
<dbReference type="PANTHER" id="PTHR43199:SF1">
    <property type="entry name" value="GLUTATHIONE HYDROLASE PROENZYME"/>
    <property type="match status" value="1"/>
</dbReference>
<dbReference type="AlphaFoldDB" id="A0A1V1HYC4"/>
<dbReference type="KEGG" id="ril:CRIB_215"/>
<gene>
    <name evidence="5" type="ORF">CRIB_215</name>
</gene>
<evidence type="ECO:0000256" key="4">
    <source>
        <dbReference type="ARBA" id="ARBA00023145"/>
    </source>
</evidence>
<sequence length="518" mass="57790">MCLIFVILIVYIGFTNWNVIQENMDLSKGNKIIDGECGVSSSSPIATKVGMEILENGGNAVDAAIAVSYVLGVVEPWGSGIGGGGGMLIYDYSNDKFDFFNYRDSAPISSSKKLSNIGVPGFVKGMEEIHKYYGTIDIKELIEPAINYAKNGFKIDYVLEEQLKRYEKYYISDDFYDDNGKILKYGDTFIQNDLAETLREIKQNGSNAFYEGSIADKIVSNSTLTKEDLKNYKVDRLEPVKGMYLGYEIVSAPAPFSGVTLIQMLKIFEKIGISNPDYDIESYIEDLKFISNITAADRVNNITDPNFYNVNNNYLVSDEYIDILLKKGRVAYKEDKEHESTTHFVVLDKDGMIVSATNTLGGFWGSKESVAGIYLNETLNNFSSTSGNINSYEPGKIPRNFTAPTIIKKGDDYIMGIGSPGGSKIIKILAPVLLNILQFGTDIKTAVDKPRVVFIDEINLAVEDRKSIDFVKVKNNNYIISEKKNRFYFGSVQAIGISSEEGMFSVIDDRRNGFKKYE</sequence>
<dbReference type="EC" id="2.3.2.2" evidence="5"/>
<dbReference type="PRINTS" id="PR01210">
    <property type="entry name" value="GGTRANSPTASE"/>
</dbReference>
<evidence type="ECO:0000256" key="1">
    <source>
        <dbReference type="ARBA" id="ARBA00009381"/>
    </source>
</evidence>
<dbReference type="InterPro" id="IPR051792">
    <property type="entry name" value="GGT_bact"/>
</dbReference>
<keyword evidence="4" id="KW-0865">Zymogen</keyword>
<name>A0A1V1HYC4_9FIRM</name>
<dbReference type="Gene3D" id="3.60.20.40">
    <property type="match status" value="1"/>
</dbReference>
<dbReference type="InterPro" id="IPR043137">
    <property type="entry name" value="GGT_ssub_C"/>
</dbReference>
<accession>A0A1V1HYC4</accession>
<comment type="similarity">
    <text evidence="1">Belongs to the gamma-glutamyltransferase family.</text>
</comment>
<dbReference type="EMBL" id="LN555523">
    <property type="protein sequence ID" value="CED92972.1"/>
    <property type="molecule type" value="Genomic_DNA"/>
</dbReference>
<proteinExistence type="inferred from homology"/>
<protein>
    <submittedName>
        <fullName evidence="5">Gamma-glutamyltranspeptidase</fullName>
        <ecNumber evidence="5">2.3.2.2</ecNumber>
    </submittedName>
</protein>
<keyword evidence="2 5" id="KW-0808">Transferase</keyword>
<dbReference type="GO" id="GO:0016787">
    <property type="term" value="F:hydrolase activity"/>
    <property type="evidence" value="ECO:0007669"/>
    <property type="project" value="UniProtKB-KW"/>
</dbReference>
<dbReference type="PANTHER" id="PTHR43199">
    <property type="entry name" value="GLUTATHIONE HYDROLASE"/>
    <property type="match status" value="1"/>
</dbReference>
<keyword evidence="6" id="KW-1185">Reference proteome</keyword>
<dbReference type="SUPFAM" id="SSF56235">
    <property type="entry name" value="N-terminal nucleophile aminohydrolases (Ntn hydrolases)"/>
    <property type="match status" value="1"/>
</dbReference>
<dbReference type="Pfam" id="PF01019">
    <property type="entry name" value="G_glu_transpept"/>
    <property type="match status" value="1"/>
</dbReference>
<dbReference type="GO" id="GO:0103068">
    <property type="term" value="F:leukotriene C4 gamma-glutamyl transferase activity"/>
    <property type="evidence" value="ECO:0007669"/>
    <property type="project" value="UniProtKB-EC"/>
</dbReference>
<keyword evidence="3" id="KW-0378">Hydrolase</keyword>
<reference evidence="5 6" key="1">
    <citation type="submission" date="2014-04" db="EMBL/GenBank/DDBJ databases">
        <authorList>
            <person name="Hornung B.V."/>
        </authorList>
    </citation>
    <scope>NUCLEOTIDE SEQUENCE [LARGE SCALE GENOMIC DNA]</scope>
    <source>
        <strain evidence="5 6">CRIB</strain>
    </source>
</reference>
<evidence type="ECO:0000313" key="5">
    <source>
        <dbReference type="EMBL" id="CED92972.1"/>
    </source>
</evidence>
<keyword evidence="5" id="KW-0012">Acyltransferase</keyword>
<dbReference type="Proteomes" id="UP000245622">
    <property type="component" value="Chromosome 1"/>
</dbReference>
<evidence type="ECO:0000256" key="3">
    <source>
        <dbReference type="ARBA" id="ARBA00022801"/>
    </source>
</evidence>